<protein>
    <recommendedName>
        <fullName evidence="5">ceramide glucosyltransferase</fullName>
        <ecNumber evidence="5">2.4.1.80</ecNumber>
    </recommendedName>
</protein>
<keyword evidence="13" id="KW-1185">Reference proteome</keyword>
<name>A0ABY7DZ40_MYAAR</name>
<accession>A0ABY7DZ40</accession>
<evidence type="ECO:0000256" key="6">
    <source>
        <dbReference type="ARBA" id="ARBA00022676"/>
    </source>
</evidence>
<keyword evidence="8 11" id="KW-0812">Transmembrane</keyword>
<evidence type="ECO:0000256" key="9">
    <source>
        <dbReference type="ARBA" id="ARBA00022989"/>
    </source>
</evidence>
<dbReference type="PANTHER" id="PTHR12726">
    <property type="entry name" value="CERAMIDE GLUCOSYLTRANSFERASE"/>
    <property type="match status" value="1"/>
</dbReference>
<dbReference type="InterPro" id="IPR025993">
    <property type="entry name" value="Ceramide_glucosylTrfase"/>
</dbReference>
<dbReference type="Pfam" id="PF13506">
    <property type="entry name" value="Glyco_transf_21"/>
    <property type="match status" value="1"/>
</dbReference>
<dbReference type="CDD" id="cd02520">
    <property type="entry name" value="Glucosylceramide_synthase"/>
    <property type="match status" value="1"/>
</dbReference>
<evidence type="ECO:0000256" key="5">
    <source>
        <dbReference type="ARBA" id="ARBA00012699"/>
    </source>
</evidence>
<evidence type="ECO:0000256" key="11">
    <source>
        <dbReference type="SAM" id="Phobius"/>
    </source>
</evidence>
<dbReference type="EMBL" id="CP111015">
    <property type="protein sequence ID" value="WAR02775.1"/>
    <property type="molecule type" value="Genomic_DNA"/>
</dbReference>
<feature type="transmembrane region" description="Helical" evidence="11">
    <location>
        <begin position="6"/>
        <end position="32"/>
    </location>
</feature>
<sequence length="378" mass="42238">MTVGDIILLSIAIVFLGGCIVSWLIHIIALVYAKVKLHRAAPAVCPEDLQGISVIKPLVGVDSNLYYNLETFFKMTYPKFELLFSVQDEQDPAIMIVQKLIERYPKVDAKLFIGIQYAGPNGKVNNMMKAYQASRYHLVNISDSSIQAPPDNLYDMVGHMTADTGVVLQMPFCCDRKGFAGIYEKVFFGTMQARNMLSAVATGINCSTGMSSLIRKEIVETAGGLDTFAKYLAEDFFLAHEAVLQGYKVKLSNKLAMQNSVLTSSTGGWCAGASSGWPPSQHSSSWNLCRSACCKYVFGLSAMAFFLLHMLLWFLSDYTLLTSCQNGPLPFTKFDFLCAWLLRECTTFYLTLKSHMTSVIVWRHRKYRLKWGGTIEEI</sequence>
<feature type="transmembrane region" description="Helical" evidence="11">
    <location>
        <begin position="296"/>
        <end position="315"/>
    </location>
</feature>
<evidence type="ECO:0000256" key="7">
    <source>
        <dbReference type="ARBA" id="ARBA00022679"/>
    </source>
</evidence>
<proteinExistence type="inferred from homology"/>
<comment type="pathway">
    <text evidence="2">Lipid metabolism; sphingolipid metabolism.</text>
</comment>
<organism evidence="12 13">
    <name type="scientific">Mya arenaria</name>
    <name type="common">Soft-shell clam</name>
    <dbReference type="NCBI Taxonomy" id="6604"/>
    <lineage>
        <taxon>Eukaryota</taxon>
        <taxon>Metazoa</taxon>
        <taxon>Spiralia</taxon>
        <taxon>Lophotrochozoa</taxon>
        <taxon>Mollusca</taxon>
        <taxon>Bivalvia</taxon>
        <taxon>Autobranchia</taxon>
        <taxon>Heteroconchia</taxon>
        <taxon>Euheterodonta</taxon>
        <taxon>Imparidentia</taxon>
        <taxon>Neoheterodontei</taxon>
        <taxon>Myida</taxon>
        <taxon>Myoidea</taxon>
        <taxon>Myidae</taxon>
        <taxon>Mya</taxon>
    </lineage>
</organism>
<dbReference type="Gene3D" id="3.90.550.10">
    <property type="entry name" value="Spore Coat Polysaccharide Biosynthesis Protein SpsA, Chain A"/>
    <property type="match status" value="1"/>
</dbReference>
<gene>
    <name evidence="12" type="ORF">MAR_009333</name>
</gene>
<comment type="subcellular location">
    <subcellularLocation>
        <location evidence="1">Membrane</location>
        <topology evidence="1">Multi-pass membrane protein</topology>
    </subcellularLocation>
</comment>
<comment type="similarity">
    <text evidence="4">Belongs to the glycosyltransferase 2 family.</text>
</comment>
<dbReference type="SUPFAM" id="SSF53448">
    <property type="entry name" value="Nucleotide-diphospho-sugar transferases"/>
    <property type="match status" value="1"/>
</dbReference>
<evidence type="ECO:0000256" key="3">
    <source>
        <dbReference type="ARBA" id="ARBA00004991"/>
    </source>
</evidence>
<evidence type="ECO:0000256" key="1">
    <source>
        <dbReference type="ARBA" id="ARBA00004141"/>
    </source>
</evidence>
<reference evidence="12" key="1">
    <citation type="submission" date="2022-11" db="EMBL/GenBank/DDBJ databases">
        <title>Centuries of genome instability and evolution in soft-shell clam transmissible cancer (bioRxiv).</title>
        <authorList>
            <person name="Hart S.F.M."/>
            <person name="Yonemitsu M.A."/>
            <person name="Giersch R.M."/>
            <person name="Beal B.F."/>
            <person name="Arriagada G."/>
            <person name="Davis B.W."/>
            <person name="Ostrander E.A."/>
            <person name="Goff S.P."/>
            <person name="Metzger M.J."/>
        </authorList>
    </citation>
    <scope>NUCLEOTIDE SEQUENCE</scope>
    <source>
        <strain evidence="12">MELC-2E11</strain>
        <tissue evidence="12">Siphon/mantle</tissue>
    </source>
</reference>
<keyword evidence="7" id="KW-0808">Transferase</keyword>
<evidence type="ECO:0000256" key="4">
    <source>
        <dbReference type="ARBA" id="ARBA00006739"/>
    </source>
</evidence>
<keyword evidence="6" id="KW-0328">Glycosyltransferase</keyword>
<comment type="pathway">
    <text evidence="3">Sphingolipid metabolism.</text>
</comment>
<dbReference type="PANTHER" id="PTHR12726:SF0">
    <property type="entry name" value="CERAMIDE GLUCOSYLTRANSFERASE"/>
    <property type="match status" value="1"/>
</dbReference>
<dbReference type="Proteomes" id="UP001164746">
    <property type="component" value="Chromosome 4"/>
</dbReference>
<evidence type="ECO:0000256" key="8">
    <source>
        <dbReference type="ARBA" id="ARBA00022692"/>
    </source>
</evidence>
<evidence type="ECO:0000256" key="10">
    <source>
        <dbReference type="ARBA" id="ARBA00023136"/>
    </source>
</evidence>
<evidence type="ECO:0000256" key="2">
    <source>
        <dbReference type="ARBA" id="ARBA00004760"/>
    </source>
</evidence>
<evidence type="ECO:0000313" key="13">
    <source>
        <dbReference type="Proteomes" id="UP001164746"/>
    </source>
</evidence>
<keyword evidence="10 11" id="KW-0472">Membrane</keyword>
<keyword evidence="9 11" id="KW-1133">Transmembrane helix</keyword>
<dbReference type="InterPro" id="IPR029044">
    <property type="entry name" value="Nucleotide-diphossugar_trans"/>
</dbReference>
<evidence type="ECO:0000313" key="12">
    <source>
        <dbReference type="EMBL" id="WAR02775.1"/>
    </source>
</evidence>
<dbReference type="EC" id="2.4.1.80" evidence="5"/>